<dbReference type="InterPro" id="IPR026055">
    <property type="entry name" value="FAR"/>
</dbReference>
<evidence type="ECO:0000313" key="5">
    <source>
        <dbReference type="EMBL" id="CAF95405.1"/>
    </source>
</evidence>
<sequence length="153" mass="18356">FCFIVILHSSFVNYRMMKTITRLHKSMMVLEYFTSHSWVWNTNNVAMLMAQMSPEDKKVFNFDVRQLHWAQYMESYCMGTKKYVLNEELSGLPAARKHLNKLRNIRYSFNAVLAVIIWRVFIARSQMARNVWYFVVSLCFKFLSYFRASSTMR</sequence>
<dbReference type="GO" id="GO:0005777">
    <property type="term" value="C:peroxisome"/>
    <property type="evidence" value="ECO:0007669"/>
    <property type="project" value="TreeGrafter"/>
</dbReference>
<dbReference type="InterPro" id="IPR033640">
    <property type="entry name" value="FAR_C"/>
</dbReference>
<proteinExistence type="predicted"/>
<dbReference type="PANTHER" id="PTHR11011:SF119">
    <property type="entry name" value="FATTY ACYL-COA REDUCTASE 1"/>
    <property type="match status" value="1"/>
</dbReference>
<keyword evidence="3" id="KW-0472">Membrane</keyword>
<reference evidence="5" key="2">
    <citation type="submission" date="2004-02" db="EMBL/GenBank/DDBJ databases">
        <authorList>
            <consortium name="Genoscope"/>
            <consortium name="Whitehead Institute Centre for Genome Research"/>
        </authorList>
    </citation>
    <scope>NUCLEOTIDE SEQUENCE</scope>
</reference>
<feature type="domain" description="Fatty acyl-CoA reductase C-terminal" evidence="4">
    <location>
        <begin position="14"/>
        <end position="87"/>
    </location>
</feature>
<dbReference type="GO" id="GO:0080019">
    <property type="term" value="F:alcohol-forming very long-chain fatty acyl-CoA reductase activity"/>
    <property type="evidence" value="ECO:0007669"/>
    <property type="project" value="InterPro"/>
</dbReference>
<dbReference type="AlphaFoldDB" id="Q4SVC7"/>
<dbReference type="Pfam" id="PF03015">
    <property type="entry name" value="Sterile"/>
    <property type="match status" value="1"/>
</dbReference>
<evidence type="ECO:0000256" key="2">
    <source>
        <dbReference type="ARBA" id="ARBA00023002"/>
    </source>
</evidence>
<keyword evidence="3" id="KW-1133">Transmembrane helix</keyword>
<feature type="transmembrane region" description="Helical" evidence="3">
    <location>
        <begin position="107"/>
        <end position="125"/>
    </location>
</feature>
<keyword evidence="2" id="KW-0560">Oxidoreductase</keyword>
<name>Q4SVC7_TETNG</name>
<dbReference type="OrthoDB" id="429813at2759"/>
<evidence type="ECO:0000256" key="1">
    <source>
        <dbReference type="ARBA" id="ARBA00022857"/>
    </source>
</evidence>
<gene>
    <name evidence="5" type="ORF">GSTENG00012049001</name>
</gene>
<dbReference type="KEGG" id="tng:GSTEN00012049G001"/>
<evidence type="ECO:0000259" key="4">
    <source>
        <dbReference type="Pfam" id="PF03015"/>
    </source>
</evidence>
<keyword evidence="1" id="KW-0521">NADP</keyword>
<comment type="caution">
    <text evidence="5">The sequence shown here is derived from an EMBL/GenBank/DDBJ whole genome shotgun (WGS) entry which is preliminary data.</text>
</comment>
<feature type="transmembrane region" description="Helical" evidence="3">
    <location>
        <begin position="131"/>
        <end position="148"/>
    </location>
</feature>
<dbReference type="EMBL" id="CAAE01013765">
    <property type="protein sequence ID" value="CAF95405.1"/>
    <property type="molecule type" value="Genomic_DNA"/>
</dbReference>
<dbReference type="GO" id="GO:0035336">
    <property type="term" value="P:long-chain fatty-acyl-CoA metabolic process"/>
    <property type="evidence" value="ECO:0007669"/>
    <property type="project" value="TreeGrafter"/>
</dbReference>
<dbReference type="CDD" id="cd09071">
    <property type="entry name" value="FAR_C"/>
    <property type="match status" value="1"/>
</dbReference>
<organism evidence="5">
    <name type="scientific">Tetraodon nigroviridis</name>
    <name type="common">Spotted green pufferfish</name>
    <name type="synonym">Chelonodon nigroviridis</name>
    <dbReference type="NCBI Taxonomy" id="99883"/>
    <lineage>
        <taxon>Eukaryota</taxon>
        <taxon>Metazoa</taxon>
        <taxon>Chordata</taxon>
        <taxon>Craniata</taxon>
        <taxon>Vertebrata</taxon>
        <taxon>Euteleostomi</taxon>
        <taxon>Actinopterygii</taxon>
        <taxon>Neopterygii</taxon>
        <taxon>Teleostei</taxon>
        <taxon>Neoteleostei</taxon>
        <taxon>Acanthomorphata</taxon>
        <taxon>Eupercaria</taxon>
        <taxon>Tetraodontiformes</taxon>
        <taxon>Tetradontoidea</taxon>
        <taxon>Tetraodontidae</taxon>
        <taxon>Tetraodon</taxon>
    </lineage>
</organism>
<feature type="non-terminal residue" evidence="5">
    <location>
        <position position="153"/>
    </location>
</feature>
<reference evidence="5" key="1">
    <citation type="journal article" date="2004" name="Nature">
        <title>Genome duplication in the teleost fish Tetraodon nigroviridis reveals the early vertebrate proto-karyotype.</title>
        <authorList>
            <person name="Jaillon O."/>
            <person name="Aury J.-M."/>
            <person name="Brunet F."/>
            <person name="Petit J.-L."/>
            <person name="Stange-Thomann N."/>
            <person name="Mauceli E."/>
            <person name="Bouneau L."/>
            <person name="Fischer C."/>
            <person name="Ozouf-Costaz C."/>
            <person name="Bernot A."/>
            <person name="Nicaud S."/>
            <person name="Jaffe D."/>
            <person name="Fisher S."/>
            <person name="Lutfalla G."/>
            <person name="Dossat C."/>
            <person name="Segurens B."/>
            <person name="Dasilva C."/>
            <person name="Salanoubat M."/>
            <person name="Levy M."/>
            <person name="Boudet N."/>
            <person name="Castellano S."/>
            <person name="Anthouard V."/>
            <person name="Jubin C."/>
            <person name="Castelli V."/>
            <person name="Katinka M."/>
            <person name="Vacherie B."/>
            <person name="Biemont C."/>
            <person name="Skalli Z."/>
            <person name="Cattolico L."/>
            <person name="Poulain J."/>
            <person name="De Berardinis V."/>
            <person name="Cruaud C."/>
            <person name="Duprat S."/>
            <person name="Brottier P."/>
            <person name="Coutanceau J.-P."/>
            <person name="Gouzy J."/>
            <person name="Parra G."/>
            <person name="Lardier G."/>
            <person name="Chapple C."/>
            <person name="McKernan K.J."/>
            <person name="McEwan P."/>
            <person name="Bosak S."/>
            <person name="Kellis M."/>
            <person name="Volff J.-N."/>
            <person name="Guigo R."/>
            <person name="Zody M.C."/>
            <person name="Mesirov J."/>
            <person name="Lindblad-Toh K."/>
            <person name="Birren B."/>
            <person name="Nusbaum C."/>
            <person name="Kahn D."/>
            <person name="Robinson-Rechavi M."/>
            <person name="Laudet V."/>
            <person name="Schachter V."/>
            <person name="Quetier F."/>
            <person name="Saurin W."/>
            <person name="Scarpelli C."/>
            <person name="Wincker P."/>
            <person name="Lander E.S."/>
            <person name="Weissenbach J."/>
            <person name="Roest Crollius H."/>
        </authorList>
    </citation>
    <scope>NUCLEOTIDE SEQUENCE [LARGE SCALE GENOMIC DNA]</scope>
</reference>
<keyword evidence="3" id="KW-0812">Transmembrane</keyword>
<feature type="non-terminal residue" evidence="5">
    <location>
        <position position="1"/>
    </location>
</feature>
<evidence type="ECO:0000256" key="3">
    <source>
        <dbReference type="SAM" id="Phobius"/>
    </source>
</evidence>
<protein>
    <submittedName>
        <fullName evidence="5">(spotted green pufferfish) hypothetical protein</fullName>
    </submittedName>
</protein>
<accession>Q4SVC7</accession>
<dbReference type="PANTHER" id="PTHR11011">
    <property type="entry name" value="MALE STERILITY PROTEIN 2-RELATED"/>
    <property type="match status" value="1"/>
</dbReference>